<keyword evidence="1" id="KW-0472">Membrane</keyword>
<name>A0A6I4J0V8_9SPHN</name>
<keyword evidence="3" id="KW-1185">Reference proteome</keyword>
<evidence type="ECO:0000256" key="1">
    <source>
        <dbReference type="SAM" id="Phobius"/>
    </source>
</evidence>
<feature type="transmembrane region" description="Helical" evidence="1">
    <location>
        <begin position="17"/>
        <end position="35"/>
    </location>
</feature>
<dbReference type="RefSeq" id="WP_157026875.1">
    <property type="nucleotide sequence ID" value="NZ_WQMS01000008.1"/>
</dbReference>
<dbReference type="Proteomes" id="UP000441389">
    <property type="component" value="Unassembled WGS sequence"/>
</dbReference>
<accession>A0A6I4J0V8</accession>
<dbReference type="AlphaFoldDB" id="A0A6I4J0V8"/>
<evidence type="ECO:0000313" key="2">
    <source>
        <dbReference type="EMBL" id="MVO77914.1"/>
    </source>
</evidence>
<sequence>MGAVEQLLQTLRWAEPLIMPVGFAIALFAWLVRTLRTSTATLWPSGFGDGSPLAFARHDEPREFWALVTFAAIGCVLLLWTPIHRLL</sequence>
<dbReference type="EMBL" id="WQMS01000008">
    <property type="protein sequence ID" value="MVO77914.1"/>
    <property type="molecule type" value="Genomic_DNA"/>
</dbReference>
<evidence type="ECO:0000313" key="3">
    <source>
        <dbReference type="Proteomes" id="UP000441389"/>
    </source>
</evidence>
<gene>
    <name evidence="2" type="ORF">GON01_08205</name>
</gene>
<feature type="transmembrane region" description="Helical" evidence="1">
    <location>
        <begin position="64"/>
        <end position="83"/>
    </location>
</feature>
<protein>
    <submittedName>
        <fullName evidence="2">Uncharacterized protein</fullName>
    </submittedName>
</protein>
<proteinExistence type="predicted"/>
<keyword evidence="1" id="KW-1133">Transmembrane helix</keyword>
<comment type="caution">
    <text evidence="2">The sequence shown here is derived from an EMBL/GenBank/DDBJ whole genome shotgun (WGS) entry which is preliminary data.</text>
</comment>
<keyword evidence="1" id="KW-0812">Transmembrane</keyword>
<reference evidence="2 3" key="1">
    <citation type="submission" date="2019-12" db="EMBL/GenBank/DDBJ databases">
        <authorList>
            <person name="Huq M.A."/>
        </authorList>
    </citation>
    <scope>NUCLEOTIDE SEQUENCE [LARGE SCALE GENOMIC DNA]</scope>
    <source>
        <strain evidence="2 3">MAH-20</strain>
    </source>
</reference>
<organism evidence="2 3">
    <name type="scientific">Sphingomonas horti</name>
    <dbReference type="NCBI Taxonomy" id="2682842"/>
    <lineage>
        <taxon>Bacteria</taxon>
        <taxon>Pseudomonadati</taxon>
        <taxon>Pseudomonadota</taxon>
        <taxon>Alphaproteobacteria</taxon>
        <taxon>Sphingomonadales</taxon>
        <taxon>Sphingomonadaceae</taxon>
        <taxon>Sphingomonas</taxon>
    </lineage>
</organism>